<gene>
    <name evidence="2" type="ORF">A8708_22820</name>
</gene>
<dbReference type="STRING" id="1850517.A8708_22820"/>
<keyword evidence="3" id="KW-1185">Reference proteome</keyword>
<dbReference type="EMBL" id="LYPB01000084">
    <property type="protein sequence ID" value="OAS15236.1"/>
    <property type="molecule type" value="Genomic_DNA"/>
</dbReference>
<comment type="caution">
    <text evidence="2">The sequence shown here is derived from an EMBL/GenBank/DDBJ whole genome shotgun (WGS) entry which is preliminary data.</text>
</comment>
<dbReference type="InterPro" id="IPR016181">
    <property type="entry name" value="Acyl_CoA_acyltransferase"/>
</dbReference>
<dbReference type="Proteomes" id="UP000078454">
    <property type="component" value="Unassembled WGS sequence"/>
</dbReference>
<dbReference type="SUPFAM" id="SSF55729">
    <property type="entry name" value="Acyl-CoA N-acyltransferases (Nat)"/>
    <property type="match status" value="1"/>
</dbReference>
<name>A0A198A2I7_9BACL</name>
<dbReference type="GO" id="GO:0016747">
    <property type="term" value="F:acyltransferase activity, transferring groups other than amino-acyl groups"/>
    <property type="evidence" value="ECO:0007669"/>
    <property type="project" value="InterPro"/>
</dbReference>
<organism evidence="2 3">
    <name type="scientific">Paenibacillus oryzisoli</name>
    <dbReference type="NCBI Taxonomy" id="1850517"/>
    <lineage>
        <taxon>Bacteria</taxon>
        <taxon>Bacillati</taxon>
        <taxon>Bacillota</taxon>
        <taxon>Bacilli</taxon>
        <taxon>Bacillales</taxon>
        <taxon>Paenibacillaceae</taxon>
        <taxon>Paenibacillus</taxon>
    </lineage>
</organism>
<evidence type="ECO:0000259" key="1">
    <source>
        <dbReference type="Pfam" id="PF13673"/>
    </source>
</evidence>
<dbReference type="OrthoDB" id="45853at2"/>
<keyword evidence="2" id="KW-0808">Transferase</keyword>
<dbReference type="AlphaFoldDB" id="A0A198A2I7"/>
<accession>A0A198A2I7</accession>
<dbReference type="CDD" id="cd04301">
    <property type="entry name" value="NAT_SF"/>
    <property type="match status" value="1"/>
</dbReference>
<sequence length="145" mass="16722">MLLNVKSRLLEGDIQQLLSYSVFPDPDSLQEAVSFYEDNENTWLFAYESEGLPVGIIGFELNEKQEMTLRHLAVEPESRGEGFGRGMLLEIIDDMQPVRITAETDEEAVQFYRNVGFVIRSLGEKYPGVERFLCTYEIEEEDEKE</sequence>
<dbReference type="Gene3D" id="3.40.630.30">
    <property type="match status" value="1"/>
</dbReference>
<evidence type="ECO:0000313" key="3">
    <source>
        <dbReference type="Proteomes" id="UP000078454"/>
    </source>
</evidence>
<evidence type="ECO:0000313" key="2">
    <source>
        <dbReference type="EMBL" id="OAS15236.1"/>
    </source>
</evidence>
<dbReference type="Pfam" id="PF13673">
    <property type="entry name" value="Acetyltransf_10"/>
    <property type="match status" value="1"/>
</dbReference>
<dbReference type="InterPro" id="IPR000182">
    <property type="entry name" value="GNAT_dom"/>
</dbReference>
<reference evidence="2 3" key="1">
    <citation type="submission" date="2016-05" db="EMBL/GenBank/DDBJ databases">
        <title>Paenibacillus sp. 1ZS3-15 nov., isolated from the rhizosphere soil.</title>
        <authorList>
            <person name="Zhang X.X."/>
            <person name="Zhang J."/>
        </authorList>
    </citation>
    <scope>NUCLEOTIDE SEQUENCE [LARGE SCALE GENOMIC DNA]</scope>
    <source>
        <strain evidence="2 3">1ZS3-15</strain>
    </source>
</reference>
<proteinExistence type="predicted"/>
<feature type="domain" description="N-acetyltransferase" evidence="1">
    <location>
        <begin position="31"/>
        <end position="118"/>
    </location>
</feature>
<protein>
    <submittedName>
        <fullName evidence="2">GNAT family acetyltransferase</fullName>
    </submittedName>
</protein>